<dbReference type="EMBL" id="LR778175">
    <property type="protein sequence ID" value="CAB1275149.1"/>
    <property type="molecule type" value="Genomic_DNA"/>
</dbReference>
<evidence type="ECO:0000256" key="1">
    <source>
        <dbReference type="SAM" id="Phobius"/>
    </source>
</evidence>
<feature type="transmembrane region" description="Helical" evidence="1">
    <location>
        <begin position="21"/>
        <end position="42"/>
    </location>
</feature>
<keyword evidence="1" id="KW-1133">Transmembrane helix</keyword>
<reference evidence="2 3" key="1">
    <citation type="submission" date="2020-03" db="EMBL/GenBank/DDBJ databases">
        <authorList>
            <person name="Picone N."/>
        </authorList>
    </citation>
    <scope>NUCLEOTIDE SEQUENCE [LARGE SCALE GENOMIC DNA]</scope>
    <source>
        <strain evidence="2">NSCAC1</strain>
    </source>
</reference>
<protein>
    <recommendedName>
        <fullName evidence="4">Type IV pilus modification protein PilV</fullName>
    </recommendedName>
</protein>
<keyword evidence="3" id="KW-1185">Reference proteome</keyword>
<dbReference type="RefSeq" id="WP_197744872.1">
    <property type="nucleotide sequence ID" value="NZ_LR778175.1"/>
</dbReference>
<evidence type="ECO:0000313" key="2">
    <source>
        <dbReference type="EMBL" id="CAB1275149.1"/>
    </source>
</evidence>
<dbReference type="AlphaFoldDB" id="A0A7G1Q925"/>
<gene>
    <name evidence="2" type="ORF">NSCAC_0522</name>
</gene>
<dbReference type="KEGG" id="ntg:NSCAC_0522"/>
<name>A0A7G1Q925_9GAMM</name>
<organism evidence="2 3">
    <name type="scientific">Candidatus Nitrosacidococcus tergens</name>
    <dbReference type="NCBI Taxonomy" id="553981"/>
    <lineage>
        <taxon>Bacteria</taxon>
        <taxon>Pseudomonadati</taxon>
        <taxon>Pseudomonadota</taxon>
        <taxon>Gammaproteobacteria</taxon>
        <taxon>Chromatiales</taxon>
        <taxon>Chromatiaceae</taxon>
        <taxon>Candidatus Nitrosacidococcus</taxon>
    </lineage>
</organism>
<evidence type="ECO:0008006" key="4">
    <source>
        <dbReference type="Google" id="ProtNLM"/>
    </source>
</evidence>
<accession>A0A7G1Q925</accession>
<keyword evidence="1" id="KW-0812">Transmembrane</keyword>
<sequence>MNRLRLDKIFPKEKGLGIVELMITIVILSVTMVATAKLQGILLQSSSETNERATALNLVQGKLEDLQGSFNQLTGSSNSFVDIQSGADADITIDNISYARSWVVEDNYYCPYPTIASSCSGRSYPDFKQVTVTITWGDNQSIVLADSISAPNFSGESEVIPILFNNNN</sequence>
<evidence type="ECO:0000313" key="3">
    <source>
        <dbReference type="Proteomes" id="UP000516072"/>
    </source>
</evidence>
<keyword evidence="1" id="KW-0472">Membrane</keyword>
<dbReference type="Proteomes" id="UP000516072">
    <property type="component" value="Chromosome"/>
</dbReference>
<proteinExistence type="predicted"/>